<dbReference type="Proteomes" id="UP001596405">
    <property type="component" value="Unassembled WGS sequence"/>
</dbReference>
<feature type="domain" description="Type I restriction enzyme R protein N-terminal" evidence="1">
    <location>
        <begin position="30"/>
        <end position="139"/>
    </location>
</feature>
<evidence type="ECO:0000259" key="1">
    <source>
        <dbReference type="Pfam" id="PF13588"/>
    </source>
</evidence>
<dbReference type="Pfam" id="PF13588">
    <property type="entry name" value="HSDR_N_2"/>
    <property type="match status" value="1"/>
</dbReference>
<accession>A0ABW2DQX9</accession>
<organism evidence="2 3">
    <name type="scientific">Rufibacter roseus</name>
    <dbReference type="NCBI Taxonomy" id="1567108"/>
    <lineage>
        <taxon>Bacteria</taxon>
        <taxon>Pseudomonadati</taxon>
        <taxon>Bacteroidota</taxon>
        <taxon>Cytophagia</taxon>
        <taxon>Cytophagales</taxon>
        <taxon>Hymenobacteraceae</taxon>
        <taxon>Rufibacter</taxon>
    </lineage>
</organism>
<comment type="caution">
    <text evidence="2">The sequence shown here is derived from an EMBL/GenBank/DDBJ whole genome shotgun (WGS) entry which is preliminary data.</text>
</comment>
<reference evidence="3" key="1">
    <citation type="journal article" date="2019" name="Int. J. Syst. Evol. Microbiol.">
        <title>The Global Catalogue of Microorganisms (GCM) 10K type strain sequencing project: providing services to taxonomists for standard genome sequencing and annotation.</title>
        <authorList>
            <consortium name="The Broad Institute Genomics Platform"/>
            <consortium name="The Broad Institute Genome Sequencing Center for Infectious Disease"/>
            <person name="Wu L."/>
            <person name="Ma J."/>
        </authorList>
    </citation>
    <scope>NUCLEOTIDE SEQUENCE [LARGE SCALE GENOMIC DNA]</scope>
    <source>
        <strain evidence="3">CGMCC 4.7393</strain>
    </source>
</reference>
<dbReference type="InterPro" id="IPR029464">
    <property type="entry name" value="HSDR_N"/>
</dbReference>
<protein>
    <submittedName>
        <fullName evidence="2">Type I restriction enzyme HsdR N-terminal domain-containing protein</fullName>
    </submittedName>
</protein>
<evidence type="ECO:0000313" key="3">
    <source>
        <dbReference type="Proteomes" id="UP001596405"/>
    </source>
</evidence>
<dbReference type="RefSeq" id="WP_239693309.1">
    <property type="nucleotide sequence ID" value="NZ_LRML01000002.1"/>
</dbReference>
<gene>
    <name evidence="2" type="ORF">ACFQHR_17720</name>
</gene>
<evidence type="ECO:0000313" key="2">
    <source>
        <dbReference type="EMBL" id="MFC6999478.1"/>
    </source>
</evidence>
<dbReference type="EMBL" id="JBHSYQ010000015">
    <property type="protein sequence ID" value="MFC6999478.1"/>
    <property type="molecule type" value="Genomic_DNA"/>
</dbReference>
<dbReference type="Gene3D" id="3.90.1570.30">
    <property type="match status" value="1"/>
</dbReference>
<name>A0ABW2DQX9_9BACT</name>
<keyword evidence="3" id="KW-1185">Reference proteome</keyword>
<sequence length="147" mass="16966">MPSFSYKLKESEGKTLIHDVIRRKWLVLTPEEWVRQHMVHFLHNFLGFPLSLMNVERGTTYNKLQKRTDICVYSSAGTPLLLIECKAPDVRITNNTVQQAAVYNQTIKASYLLVTNGIHHFCWRVASDGVSLEPLQELPTFEQINLH</sequence>
<proteinExistence type="predicted"/>